<proteinExistence type="predicted"/>
<gene>
    <name evidence="4" type="ORF">B2A_08022</name>
</gene>
<keyword evidence="2 4" id="KW-0808">Transferase</keyword>
<organism evidence="4">
    <name type="scientific">mine drainage metagenome</name>
    <dbReference type="NCBI Taxonomy" id="410659"/>
    <lineage>
        <taxon>unclassified sequences</taxon>
        <taxon>metagenomes</taxon>
        <taxon>ecological metagenomes</taxon>
    </lineage>
</organism>
<evidence type="ECO:0000313" key="4">
    <source>
        <dbReference type="EMBL" id="EQD48307.1"/>
    </source>
</evidence>
<dbReference type="EMBL" id="AUZZ01005771">
    <property type="protein sequence ID" value="EQD48307.1"/>
    <property type="molecule type" value="Genomic_DNA"/>
</dbReference>
<name>T0ZUM3_9ZZZZ</name>
<reference evidence="4" key="2">
    <citation type="journal article" date="2014" name="ISME J.">
        <title>Microbial stratification in low pH oxic and suboxic macroscopic growths along an acid mine drainage.</title>
        <authorList>
            <person name="Mendez-Garcia C."/>
            <person name="Mesa V."/>
            <person name="Sprenger R.R."/>
            <person name="Richter M."/>
            <person name="Diez M.S."/>
            <person name="Solano J."/>
            <person name="Bargiela R."/>
            <person name="Golyshina O.V."/>
            <person name="Manteca A."/>
            <person name="Ramos J.L."/>
            <person name="Gallego J.R."/>
            <person name="Llorente I."/>
            <person name="Martins Dos Santos V.A."/>
            <person name="Jensen O.N."/>
            <person name="Pelaez A.I."/>
            <person name="Sanchez J."/>
            <person name="Ferrer M."/>
        </authorList>
    </citation>
    <scope>NUCLEOTIDE SEQUENCE</scope>
</reference>
<dbReference type="EC" id="2.1.1.72" evidence="4"/>
<dbReference type="GO" id="GO:0032259">
    <property type="term" value="P:methylation"/>
    <property type="evidence" value="ECO:0007669"/>
    <property type="project" value="UniProtKB-KW"/>
</dbReference>
<keyword evidence="3" id="KW-0949">S-adenosyl-L-methionine</keyword>
<evidence type="ECO:0000256" key="2">
    <source>
        <dbReference type="ARBA" id="ARBA00022679"/>
    </source>
</evidence>
<dbReference type="InterPro" id="IPR029063">
    <property type="entry name" value="SAM-dependent_MTases_sf"/>
</dbReference>
<feature type="non-terminal residue" evidence="4">
    <location>
        <position position="81"/>
    </location>
</feature>
<accession>T0ZUM3</accession>
<keyword evidence="1 4" id="KW-0489">Methyltransferase</keyword>
<evidence type="ECO:0000256" key="1">
    <source>
        <dbReference type="ARBA" id="ARBA00022603"/>
    </source>
</evidence>
<dbReference type="Gene3D" id="3.40.50.150">
    <property type="entry name" value="Vaccinia Virus protein VP39"/>
    <property type="match status" value="1"/>
</dbReference>
<dbReference type="SUPFAM" id="SSF53335">
    <property type="entry name" value="S-adenosyl-L-methionine-dependent methyltransferases"/>
    <property type="match status" value="1"/>
</dbReference>
<protein>
    <submittedName>
        <fullName evidence="4">D12 class N6 adenine-specific DNA methyltransferase domain protein</fullName>
        <ecNumber evidence="4">2.1.1.72</ecNumber>
    </submittedName>
</protein>
<dbReference type="PRINTS" id="PR00505">
    <property type="entry name" value="D12N6MTFRASE"/>
</dbReference>
<dbReference type="Pfam" id="PF02086">
    <property type="entry name" value="MethyltransfD12"/>
    <property type="match status" value="1"/>
</dbReference>
<dbReference type="GO" id="GO:0009307">
    <property type="term" value="P:DNA restriction-modification system"/>
    <property type="evidence" value="ECO:0007669"/>
    <property type="project" value="InterPro"/>
</dbReference>
<dbReference type="AlphaFoldDB" id="T0ZUM3"/>
<reference evidence="4" key="1">
    <citation type="submission" date="2013-08" db="EMBL/GenBank/DDBJ databases">
        <authorList>
            <person name="Mendez C."/>
            <person name="Richter M."/>
            <person name="Ferrer M."/>
            <person name="Sanchez J."/>
        </authorList>
    </citation>
    <scope>NUCLEOTIDE SEQUENCE</scope>
</reference>
<dbReference type="GO" id="GO:0009007">
    <property type="term" value="F:site-specific DNA-methyltransferase (adenine-specific) activity"/>
    <property type="evidence" value="ECO:0007669"/>
    <property type="project" value="UniProtKB-EC"/>
</dbReference>
<dbReference type="InterPro" id="IPR012327">
    <property type="entry name" value="MeTrfase_D12"/>
</dbReference>
<evidence type="ECO:0000256" key="3">
    <source>
        <dbReference type="ARBA" id="ARBA00022691"/>
    </source>
</evidence>
<comment type="caution">
    <text evidence="4">The sequence shown here is derived from an EMBL/GenBank/DDBJ whole genome shotgun (WGS) entry which is preliminary data.</text>
</comment>
<sequence>MIKYIGSKRTLIPVILEVVRRATNACSVIDLFSGTSRVGHALKAAGYRVLSNDHNAYALTLARCYVEADAEDILEDARKLI</sequence>